<feature type="compositionally biased region" description="Basic and acidic residues" evidence="6">
    <location>
        <begin position="46"/>
        <end position="58"/>
    </location>
</feature>
<evidence type="ECO:0000256" key="6">
    <source>
        <dbReference type="SAM" id="MobiDB-lite"/>
    </source>
</evidence>
<dbReference type="GO" id="GO:0016020">
    <property type="term" value="C:membrane"/>
    <property type="evidence" value="ECO:0007669"/>
    <property type="project" value="UniProtKB-SubCell"/>
</dbReference>
<dbReference type="Gene3D" id="1.20.1250.20">
    <property type="entry name" value="MFS general substrate transporter like domains"/>
    <property type="match status" value="1"/>
</dbReference>
<dbReference type="InterPro" id="IPR020846">
    <property type="entry name" value="MFS_dom"/>
</dbReference>
<feature type="transmembrane region" description="Helical" evidence="7">
    <location>
        <begin position="266"/>
        <end position="286"/>
    </location>
</feature>
<evidence type="ECO:0000256" key="7">
    <source>
        <dbReference type="SAM" id="Phobius"/>
    </source>
</evidence>
<dbReference type="PANTHER" id="PTHR23502">
    <property type="entry name" value="MAJOR FACILITATOR SUPERFAMILY"/>
    <property type="match status" value="1"/>
</dbReference>
<feature type="transmembrane region" description="Helical" evidence="7">
    <location>
        <begin position="379"/>
        <end position="399"/>
    </location>
</feature>
<dbReference type="AlphaFoldDB" id="A0A3D8RG77"/>
<gene>
    <name evidence="9" type="ORF">BP6252_06944</name>
</gene>
<evidence type="ECO:0000259" key="8">
    <source>
        <dbReference type="PROSITE" id="PS50850"/>
    </source>
</evidence>
<protein>
    <recommendedName>
        <fullName evidence="8">Major facilitator superfamily (MFS) profile domain-containing protein</fullName>
    </recommendedName>
</protein>
<dbReference type="SUPFAM" id="SSF103473">
    <property type="entry name" value="MFS general substrate transporter"/>
    <property type="match status" value="1"/>
</dbReference>
<reference evidence="9 10" key="1">
    <citation type="journal article" date="2018" name="IMA Fungus">
        <title>IMA Genome-F 9: Draft genome sequence of Annulohypoxylon stygium, Aspergillus mulundensis, Berkeleyomyces basicola (syn. Thielaviopsis basicola), Ceratocystis smalleyi, two Cercospora beticola strains, Coleophoma cylindrospora, Fusarium fracticaudum, Phialophora cf. hyalina, and Morchella septimelata.</title>
        <authorList>
            <person name="Wingfield B.D."/>
            <person name="Bills G.F."/>
            <person name="Dong Y."/>
            <person name="Huang W."/>
            <person name="Nel W.J."/>
            <person name="Swalarsk-Parry B.S."/>
            <person name="Vaghefi N."/>
            <person name="Wilken P.M."/>
            <person name="An Z."/>
            <person name="de Beer Z.W."/>
            <person name="De Vos L."/>
            <person name="Chen L."/>
            <person name="Duong T.A."/>
            <person name="Gao Y."/>
            <person name="Hammerbacher A."/>
            <person name="Kikkert J.R."/>
            <person name="Li Y."/>
            <person name="Li H."/>
            <person name="Li K."/>
            <person name="Li Q."/>
            <person name="Liu X."/>
            <person name="Ma X."/>
            <person name="Naidoo K."/>
            <person name="Pethybridge S.J."/>
            <person name="Sun J."/>
            <person name="Steenkamp E.T."/>
            <person name="van der Nest M.A."/>
            <person name="van Wyk S."/>
            <person name="Wingfield M.J."/>
            <person name="Xiong C."/>
            <person name="Yue Q."/>
            <person name="Zhang X."/>
        </authorList>
    </citation>
    <scope>NUCLEOTIDE SEQUENCE [LARGE SCALE GENOMIC DNA]</scope>
    <source>
        <strain evidence="9 10">BP6252</strain>
    </source>
</reference>
<feature type="transmembrane region" description="Helical" evidence="7">
    <location>
        <begin position="477"/>
        <end position="499"/>
    </location>
</feature>
<feature type="transmembrane region" description="Helical" evidence="7">
    <location>
        <begin position="519"/>
        <end position="538"/>
    </location>
</feature>
<dbReference type="STRING" id="1849047.A0A3D8RG77"/>
<name>A0A3D8RG77_9HELO</name>
<feature type="region of interest" description="Disordered" evidence="6">
    <location>
        <begin position="1"/>
        <end position="74"/>
    </location>
</feature>
<comment type="subcellular location">
    <subcellularLocation>
        <location evidence="1">Membrane</location>
        <topology evidence="1">Multi-pass membrane protein</topology>
    </subcellularLocation>
</comment>
<dbReference type="InterPro" id="IPR011701">
    <property type="entry name" value="MFS"/>
</dbReference>
<evidence type="ECO:0000313" key="10">
    <source>
        <dbReference type="Proteomes" id="UP000256645"/>
    </source>
</evidence>
<feature type="compositionally biased region" description="Basic and acidic residues" evidence="6">
    <location>
        <begin position="24"/>
        <end position="34"/>
    </location>
</feature>
<comment type="similarity">
    <text evidence="2">Belongs to the major facilitator superfamily.</text>
</comment>
<accession>A0A3D8RG77</accession>
<dbReference type="PANTHER" id="PTHR23502:SF68">
    <property type="entry name" value="MULTIDRUG TRANSPORTER, PUTATIVE (AFU_ORTHOLOGUE AFUA_3G01120)-RELATED"/>
    <property type="match status" value="1"/>
</dbReference>
<dbReference type="FunFam" id="1.20.1250.20:FF:000011">
    <property type="entry name" value="MFS multidrug transporter, putative"/>
    <property type="match status" value="1"/>
</dbReference>
<feature type="domain" description="Major facilitator superfamily (MFS) profile" evidence="8">
    <location>
        <begin position="107"/>
        <end position="541"/>
    </location>
</feature>
<dbReference type="PROSITE" id="PS50850">
    <property type="entry name" value="MFS"/>
    <property type="match status" value="1"/>
</dbReference>
<feature type="transmembrane region" description="Helical" evidence="7">
    <location>
        <begin position="237"/>
        <end position="260"/>
    </location>
</feature>
<dbReference type="Proteomes" id="UP000256645">
    <property type="component" value="Unassembled WGS sequence"/>
</dbReference>
<dbReference type="OrthoDB" id="5296287at2759"/>
<dbReference type="Pfam" id="PF07690">
    <property type="entry name" value="MFS_1"/>
    <property type="match status" value="1"/>
</dbReference>
<evidence type="ECO:0000256" key="1">
    <source>
        <dbReference type="ARBA" id="ARBA00004141"/>
    </source>
</evidence>
<sequence>MAATTTPEAIMSDTRTSTPSTLEHAAEDHERDPGALEAGQPPGYTENEKVPGEPEDVRIPSSGSGNEQGSGNETMGYDEFEVWWEKPEDQDPENPMNWPDRTKWMNILAMSGITFLVPGGARPLASSMFAPAIPEVLLAFNTTSTTFATFVVSIFVLGFAFGPLVLAPLSEIYGRVIVYNVTNVLFLVFTIMCALAQDTGMLLACRFLAGFAGVATITCGSGTIADIMPRERRGGAMALWSLGPILGPMIGPIVGGYLTAAAGWRWVFWLIAIAFGIVTIFAFFVMRETYAPVILGRKAARLRKSTGNPAYHSRLSSDLTTKQLFAHSIVRPLKMFCFSPIVAAMCIYIAVMYGLLYILFTTFTFVFEGVYGFSTSSAGLAFIGSGIGTFCGLAFVAVFSDRTLKRRAARGKTITPEDRLPFLITVPAALSLPIGLFMYGWGVEYRVHWILAQIGTTFIGFGMIAILMCIQTYLVDAYTLHAASVTAANAVLRSLLGALLPLGGLKLYDALGYGWGNSLLAFIALALAPTPWLFGMFGERIRTNPKFQVSF</sequence>
<feature type="compositionally biased region" description="Polar residues" evidence="6">
    <location>
        <begin position="1"/>
        <end position="21"/>
    </location>
</feature>
<proteinExistence type="inferred from homology"/>
<evidence type="ECO:0000256" key="2">
    <source>
        <dbReference type="ARBA" id="ARBA00008335"/>
    </source>
</evidence>
<organism evidence="9 10">
    <name type="scientific">Coleophoma cylindrospora</name>
    <dbReference type="NCBI Taxonomy" id="1849047"/>
    <lineage>
        <taxon>Eukaryota</taxon>
        <taxon>Fungi</taxon>
        <taxon>Dikarya</taxon>
        <taxon>Ascomycota</taxon>
        <taxon>Pezizomycotina</taxon>
        <taxon>Leotiomycetes</taxon>
        <taxon>Helotiales</taxon>
        <taxon>Dermateaceae</taxon>
        <taxon>Coleophoma</taxon>
    </lineage>
</organism>
<feature type="transmembrane region" description="Helical" evidence="7">
    <location>
        <begin position="420"/>
        <end position="441"/>
    </location>
</feature>
<feature type="transmembrane region" description="Helical" evidence="7">
    <location>
        <begin position="104"/>
        <end position="125"/>
    </location>
</feature>
<feature type="transmembrane region" description="Helical" evidence="7">
    <location>
        <begin position="447"/>
        <end position="470"/>
    </location>
</feature>
<feature type="transmembrane region" description="Helical" evidence="7">
    <location>
        <begin position="145"/>
        <end position="169"/>
    </location>
</feature>
<evidence type="ECO:0000313" key="9">
    <source>
        <dbReference type="EMBL" id="RDW73037.1"/>
    </source>
</evidence>
<keyword evidence="4 7" id="KW-1133">Transmembrane helix</keyword>
<evidence type="ECO:0000256" key="4">
    <source>
        <dbReference type="ARBA" id="ARBA00022989"/>
    </source>
</evidence>
<feature type="compositionally biased region" description="Low complexity" evidence="6">
    <location>
        <begin position="61"/>
        <end position="73"/>
    </location>
</feature>
<dbReference type="EMBL" id="PDLM01000007">
    <property type="protein sequence ID" value="RDW73037.1"/>
    <property type="molecule type" value="Genomic_DNA"/>
</dbReference>
<evidence type="ECO:0000256" key="3">
    <source>
        <dbReference type="ARBA" id="ARBA00022692"/>
    </source>
</evidence>
<keyword evidence="3 7" id="KW-0812">Transmembrane</keyword>
<dbReference type="InterPro" id="IPR036259">
    <property type="entry name" value="MFS_trans_sf"/>
</dbReference>
<feature type="transmembrane region" description="Helical" evidence="7">
    <location>
        <begin position="203"/>
        <end position="225"/>
    </location>
</feature>
<dbReference type="GO" id="GO:0022857">
    <property type="term" value="F:transmembrane transporter activity"/>
    <property type="evidence" value="ECO:0007669"/>
    <property type="project" value="InterPro"/>
</dbReference>
<feature type="transmembrane region" description="Helical" evidence="7">
    <location>
        <begin position="176"/>
        <end position="197"/>
    </location>
</feature>
<keyword evidence="10" id="KW-1185">Reference proteome</keyword>
<dbReference type="CDD" id="cd17323">
    <property type="entry name" value="MFS_Tpo1_MDR_like"/>
    <property type="match status" value="1"/>
</dbReference>
<comment type="caution">
    <text evidence="9">The sequence shown here is derived from an EMBL/GenBank/DDBJ whole genome shotgun (WGS) entry which is preliminary data.</text>
</comment>
<evidence type="ECO:0000256" key="5">
    <source>
        <dbReference type="ARBA" id="ARBA00023136"/>
    </source>
</evidence>
<feature type="transmembrane region" description="Helical" evidence="7">
    <location>
        <begin position="341"/>
        <end position="367"/>
    </location>
</feature>
<keyword evidence="5 7" id="KW-0472">Membrane</keyword>